<evidence type="ECO:0000313" key="2">
    <source>
        <dbReference type="EMBL" id="SDC94609.1"/>
    </source>
</evidence>
<dbReference type="SUPFAM" id="SSF51905">
    <property type="entry name" value="FAD/NAD(P)-binding domain"/>
    <property type="match status" value="1"/>
</dbReference>
<accession>A0A1G6QQI8</accession>
<dbReference type="Proteomes" id="UP000198949">
    <property type="component" value="Unassembled WGS sequence"/>
</dbReference>
<dbReference type="EMBL" id="FNAD01000001">
    <property type="protein sequence ID" value="SDC94609.1"/>
    <property type="molecule type" value="Genomic_DNA"/>
</dbReference>
<organism evidence="2 3">
    <name type="scientific">Glycomyces harbinensis</name>
    <dbReference type="NCBI Taxonomy" id="58114"/>
    <lineage>
        <taxon>Bacteria</taxon>
        <taxon>Bacillati</taxon>
        <taxon>Actinomycetota</taxon>
        <taxon>Actinomycetes</taxon>
        <taxon>Glycomycetales</taxon>
        <taxon>Glycomycetaceae</taxon>
        <taxon>Glycomyces</taxon>
    </lineage>
</organism>
<dbReference type="InterPro" id="IPR051704">
    <property type="entry name" value="FAD_aromatic-hydroxylase"/>
</dbReference>
<dbReference type="OrthoDB" id="3356051at2"/>
<feature type="domain" description="FAD-binding" evidence="1">
    <location>
        <begin position="6"/>
        <end position="339"/>
    </location>
</feature>
<gene>
    <name evidence="2" type="ORF">SAMN05216270_10150</name>
</gene>
<proteinExistence type="predicted"/>
<name>A0A1G6QQI8_9ACTN</name>
<dbReference type="RefSeq" id="WP_091027155.1">
    <property type="nucleotide sequence ID" value="NZ_FNAD01000001.1"/>
</dbReference>
<evidence type="ECO:0000259" key="1">
    <source>
        <dbReference type="Pfam" id="PF01494"/>
    </source>
</evidence>
<dbReference type="Gene3D" id="3.50.50.60">
    <property type="entry name" value="FAD/NAD(P)-binding domain"/>
    <property type="match status" value="1"/>
</dbReference>
<dbReference type="AlphaFoldDB" id="A0A1G6QQI8"/>
<dbReference type="STRING" id="58114.SAMN05216270_10150"/>
<dbReference type="Gene3D" id="3.30.9.10">
    <property type="entry name" value="D-Amino Acid Oxidase, subunit A, domain 2"/>
    <property type="match status" value="1"/>
</dbReference>
<dbReference type="Pfam" id="PF01494">
    <property type="entry name" value="FAD_binding_3"/>
    <property type="match status" value="1"/>
</dbReference>
<keyword evidence="3" id="KW-1185">Reference proteome</keyword>
<protein>
    <submittedName>
        <fullName evidence="2">2-polyprenyl-6-methoxyphenol hydroxylase</fullName>
    </submittedName>
</protein>
<reference evidence="3" key="1">
    <citation type="submission" date="2016-10" db="EMBL/GenBank/DDBJ databases">
        <authorList>
            <person name="Varghese N."/>
            <person name="Submissions S."/>
        </authorList>
    </citation>
    <scope>NUCLEOTIDE SEQUENCE [LARGE SCALE GENOMIC DNA]</scope>
    <source>
        <strain evidence="3">CGMCC 4.3516</strain>
    </source>
</reference>
<dbReference type="InterPro" id="IPR036188">
    <property type="entry name" value="FAD/NAD-bd_sf"/>
</dbReference>
<dbReference type="GO" id="GO:0071949">
    <property type="term" value="F:FAD binding"/>
    <property type="evidence" value="ECO:0007669"/>
    <property type="project" value="InterPro"/>
</dbReference>
<dbReference type="PANTHER" id="PTHR46865:SF2">
    <property type="entry name" value="MONOOXYGENASE"/>
    <property type="match status" value="1"/>
</dbReference>
<dbReference type="PRINTS" id="PR00420">
    <property type="entry name" value="RNGMNOXGNASE"/>
</dbReference>
<evidence type="ECO:0000313" key="3">
    <source>
        <dbReference type="Proteomes" id="UP000198949"/>
    </source>
</evidence>
<dbReference type="PANTHER" id="PTHR46865">
    <property type="entry name" value="OXIDOREDUCTASE-RELATED"/>
    <property type="match status" value="1"/>
</dbReference>
<dbReference type="InterPro" id="IPR002938">
    <property type="entry name" value="FAD-bd"/>
</dbReference>
<sequence>MTAVRNVLISGASIAGPALAHWLHRRGIRSTVVEKAPERRTGGYAVDVRGAAVDVAERTGVLDDIRAATTGIAHVSVVDAEGKARTGFGTGLVAPGERSAEILRGDLVHLLCDAASDAEFRYGDSITALDQGGDHVTASFEGAPAEPFDLVVGADGLHSNVRSLAFGPERPYRRFLGSYVSIATIPNRLDLSGEARLFNTPGRVAGLYQTHRSEGAKALLLHRTEAETDIDRRTPEEQRAHLRAVFAGAGWETDQILSDMDDAADFYFDSVTQIHMGGWSKGRVALLGDAGHCPSPMSGQGTSLALVGAYVLAEELARQATPEAALTAYERRMRPYVSANQAIADPGLAFIAPRTRLGIAARDALLKSGPLLSFLSRFDTKLSKASEAIALDER</sequence>